<evidence type="ECO:0000313" key="4">
    <source>
        <dbReference type="Proteomes" id="UP000220133"/>
    </source>
</evidence>
<dbReference type="Proteomes" id="UP000220133">
    <property type="component" value="Chromosome"/>
</dbReference>
<dbReference type="EMBL" id="CP023777">
    <property type="protein sequence ID" value="ATL48642.1"/>
    <property type="molecule type" value="Genomic_DNA"/>
</dbReference>
<proteinExistence type="inferred from homology"/>
<dbReference type="PANTHER" id="PTHR34039:SF1">
    <property type="entry name" value="UPF0102 PROTEIN YRAN"/>
    <property type="match status" value="1"/>
</dbReference>
<dbReference type="KEGG" id="cbae:COR50_16550"/>
<keyword evidence="3" id="KW-0255">Endonuclease</keyword>
<accession>A0A291QXN9</accession>
<reference evidence="3 4" key="1">
    <citation type="submission" date="2017-10" db="EMBL/GenBank/DDBJ databases">
        <title>Paenichitinophaga pekingensis gen. nov., sp. nov., isolated from activated sludge.</title>
        <authorList>
            <person name="Jin D."/>
            <person name="Kong X."/>
            <person name="Deng Y."/>
            <person name="Bai Z."/>
        </authorList>
    </citation>
    <scope>NUCLEOTIDE SEQUENCE [LARGE SCALE GENOMIC DNA]</scope>
    <source>
        <strain evidence="3 4">13</strain>
    </source>
</reference>
<dbReference type="InterPro" id="IPR011856">
    <property type="entry name" value="tRNA_endonuc-like_dom_sf"/>
</dbReference>
<keyword evidence="3" id="KW-0378">Hydrolase</keyword>
<dbReference type="AlphaFoldDB" id="A0A291QXN9"/>
<dbReference type="Gene3D" id="3.40.1350.10">
    <property type="match status" value="1"/>
</dbReference>
<dbReference type="HAMAP" id="MF_00048">
    <property type="entry name" value="UPF0102"/>
    <property type="match status" value="1"/>
</dbReference>
<dbReference type="GO" id="GO:0004519">
    <property type="term" value="F:endonuclease activity"/>
    <property type="evidence" value="ECO:0007669"/>
    <property type="project" value="UniProtKB-KW"/>
</dbReference>
<evidence type="ECO:0000256" key="1">
    <source>
        <dbReference type="ARBA" id="ARBA00006738"/>
    </source>
</evidence>
<evidence type="ECO:0000313" key="3">
    <source>
        <dbReference type="EMBL" id="ATL48642.1"/>
    </source>
</evidence>
<dbReference type="PANTHER" id="PTHR34039">
    <property type="entry name" value="UPF0102 PROTEIN YRAN"/>
    <property type="match status" value="1"/>
</dbReference>
<dbReference type="OrthoDB" id="9802516at2"/>
<keyword evidence="3" id="KW-0540">Nuclease</keyword>
<dbReference type="InterPro" id="IPR003509">
    <property type="entry name" value="UPF0102_YraN-like"/>
</dbReference>
<dbReference type="InterPro" id="IPR011335">
    <property type="entry name" value="Restrct_endonuc-II-like"/>
</dbReference>
<dbReference type="GO" id="GO:0003676">
    <property type="term" value="F:nucleic acid binding"/>
    <property type="evidence" value="ECO:0007669"/>
    <property type="project" value="InterPro"/>
</dbReference>
<sequence>MVLDIGKKGEEIALEYLLSKGNYSFIAKNWRKGRYEIDIIVESSGTIIFVEVKTRGNNLFGPPELAYDHRKQEHIFKAAERYLETEAKNLAAIRFDLIAIILNKHGVQEIMHFEDIYC</sequence>
<keyword evidence="4" id="KW-1185">Reference proteome</keyword>
<dbReference type="Pfam" id="PF02021">
    <property type="entry name" value="UPF0102"/>
    <property type="match status" value="1"/>
</dbReference>
<name>A0A291QXN9_9BACT</name>
<dbReference type="CDD" id="cd20736">
    <property type="entry name" value="PoNe_Nuclease"/>
    <property type="match status" value="1"/>
</dbReference>
<gene>
    <name evidence="3" type="ORF">COR50_16550</name>
</gene>
<evidence type="ECO:0000256" key="2">
    <source>
        <dbReference type="HAMAP-Rule" id="MF_00048"/>
    </source>
</evidence>
<dbReference type="SUPFAM" id="SSF52980">
    <property type="entry name" value="Restriction endonuclease-like"/>
    <property type="match status" value="1"/>
</dbReference>
<comment type="similarity">
    <text evidence="1 2">Belongs to the UPF0102 family.</text>
</comment>
<organism evidence="3 4">
    <name type="scientific">Chitinophaga caeni</name>
    <dbReference type="NCBI Taxonomy" id="2029983"/>
    <lineage>
        <taxon>Bacteria</taxon>
        <taxon>Pseudomonadati</taxon>
        <taxon>Bacteroidota</taxon>
        <taxon>Chitinophagia</taxon>
        <taxon>Chitinophagales</taxon>
        <taxon>Chitinophagaceae</taxon>
        <taxon>Chitinophaga</taxon>
    </lineage>
</organism>
<protein>
    <recommendedName>
        <fullName evidence="2">UPF0102 protein COR50_16550</fullName>
    </recommendedName>
</protein>